<reference evidence="6 7" key="1">
    <citation type="submission" date="2021-06" db="EMBL/GenBank/DDBJ databases">
        <authorList>
            <person name="Palmer J.M."/>
        </authorList>
    </citation>
    <scope>NUCLEOTIDE SEQUENCE [LARGE SCALE GENOMIC DNA]</scope>
    <source>
        <strain evidence="6 7">CL_MEX2019</strain>
        <tissue evidence="6">Muscle</tissue>
    </source>
</reference>
<feature type="disulfide bond" evidence="3">
    <location>
        <begin position="28"/>
        <end position="45"/>
    </location>
</feature>
<keyword evidence="7" id="KW-1185">Reference proteome</keyword>
<organism evidence="6 7">
    <name type="scientific">Characodon lateralis</name>
    <dbReference type="NCBI Taxonomy" id="208331"/>
    <lineage>
        <taxon>Eukaryota</taxon>
        <taxon>Metazoa</taxon>
        <taxon>Chordata</taxon>
        <taxon>Craniata</taxon>
        <taxon>Vertebrata</taxon>
        <taxon>Euteleostomi</taxon>
        <taxon>Actinopterygii</taxon>
        <taxon>Neopterygii</taxon>
        <taxon>Teleostei</taxon>
        <taxon>Neoteleostei</taxon>
        <taxon>Acanthomorphata</taxon>
        <taxon>Ovalentaria</taxon>
        <taxon>Atherinomorphae</taxon>
        <taxon>Cyprinodontiformes</taxon>
        <taxon>Goodeidae</taxon>
        <taxon>Characodon</taxon>
    </lineage>
</organism>
<dbReference type="InterPro" id="IPR050440">
    <property type="entry name" value="Laminin/Netrin_ECM"/>
</dbReference>
<dbReference type="PROSITE" id="PS01248">
    <property type="entry name" value="EGF_LAM_1"/>
    <property type="match status" value="1"/>
</dbReference>
<proteinExistence type="predicted"/>
<dbReference type="Proteomes" id="UP001352852">
    <property type="component" value="Unassembled WGS sequence"/>
</dbReference>
<evidence type="ECO:0000256" key="4">
    <source>
        <dbReference type="SAM" id="SignalP"/>
    </source>
</evidence>
<comment type="caution">
    <text evidence="6">The sequence shown here is derived from an EMBL/GenBank/DDBJ whole genome shotgun (WGS) entry which is preliminary data.</text>
</comment>
<evidence type="ECO:0000256" key="3">
    <source>
        <dbReference type="PROSITE-ProRule" id="PRU00460"/>
    </source>
</evidence>
<feature type="chain" id="PRO_5046591205" description="Laminin EGF-like domain-containing protein" evidence="4">
    <location>
        <begin position="29"/>
        <end position="114"/>
    </location>
</feature>
<evidence type="ECO:0000313" key="6">
    <source>
        <dbReference type="EMBL" id="MED6284136.1"/>
    </source>
</evidence>
<protein>
    <recommendedName>
        <fullName evidence="5">Laminin EGF-like domain-containing protein</fullName>
    </recommendedName>
</protein>
<dbReference type="InterPro" id="IPR002049">
    <property type="entry name" value="LE_dom"/>
</dbReference>
<sequence>MCECVFVCVRDHSLCLSFFLCFLTACDCHPVGAAGKTCNQTTGQCPCKDGVTGITCNRCAKGYQQSRSPIAPCIKIPVSPPTTPSSITEEPSGYLEVGLSVNLIPSRCTEVNCA</sequence>
<dbReference type="PANTHER" id="PTHR10574:SF365">
    <property type="entry name" value="NETRIN-A-RELATED"/>
    <property type="match status" value="1"/>
</dbReference>
<feature type="disulfide bond" evidence="3">
    <location>
        <begin position="26"/>
        <end position="38"/>
    </location>
</feature>
<keyword evidence="4" id="KW-0732">Signal</keyword>
<dbReference type="CDD" id="cd00055">
    <property type="entry name" value="EGF_Lam"/>
    <property type="match status" value="1"/>
</dbReference>
<dbReference type="PROSITE" id="PS50027">
    <property type="entry name" value="EGF_LAM_2"/>
    <property type="match status" value="1"/>
</dbReference>
<gene>
    <name evidence="6" type="ORF">CHARACLAT_016227</name>
</gene>
<evidence type="ECO:0000259" key="5">
    <source>
        <dbReference type="PROSITE" id="PS50027"/>
    </source>
</evidence>
<feature type="disulfide bond" evidence="3">
    <location>
        <begin position="59"/>
        <end position="73"/>
    </location>
</feature>
<feature type="domain" description="Laminin EGF-like" evidence="5">
    <location>
        <begin position="26"/>
        <end position="75"/>
    </location>
</feature>
<dbReference type="SUPFAM" id="SSF57196">
    <property type="entry name" value="EGF/Laminin"/>
    <property type="match status" value="1"/>
</dbReference>
<name>A0ABU7EA35_9TELE</name>
<accession>A0ABU7EA35</accession>
<feature type="disulfide bond" evidence="3">
    <location>
        <begin position="47"/>
        <end position="56"/>
    </location>
</feature>
<evidence type="ECO:0000256" key="2">
    <source>
        <dbReference type="ARBA" id="ARBA00023292"/>
    </source>
</evidence>
<evidence type="ECO:0000313" key="7">
    <source>
        <dbReference type="Proteomes" id="UP001352852"/>
    </source>
</evidence>
<dbReference type="PANTHER" id="PTHR10574">
    <property type="entry name" value="NETRIN/LAMININ-RELATED"/>
    <property type="match status" value="1"/>
</dbReference>
<keyword evidence="2 3" id="KW-0424">Laminin EGF-like domain</keyword>
<dbReference type="Gene3D" id="2.10.25.10">
    <property type="entry name" value="Laminin"/>
    <property type="match status" value="1"/>
</dbReference>
<dbReference type="EMBL" id="JAHUTJ010050484">
    <property type="protein sequence ID" value="MED6284136.1"/>
    <property type="molecule type" value="Genomic_DNA"/>
</dbReference>
<feature type="signal peptide" evidence="4">
    <location>
        <begin position="1"/>
        <end position="28"/>
    </location>
</feature>
<dbReference type="SMART" id="SM00180">
    <property type="entry name" value="EGF_Lam"/>
    <property type="match status" value="1"/>
</dbReference>
<dbReference type="Pfam" id="PF00053">
    <property type="entry name" value="EGF_laminin"/>
    <property type="match status" value="1"/>
</dbReference>
<keyword evidence="1 3" id="KW-1015">Disulfide bond</keyword>
<evidence type="ECO:0000256" key="1">
    <source>
        <dbReference type="ARBA" id="ARBA00023157"/>
    </source>
</evidence>